<accession>A0A7W8E963</accession>
<dbReference type="RefSeq" id="WP_184254294.1">
    <property type="nucleotide sequence ID" value="NZ_JACHIO010000005.1"/>
</dbReference>
<evidence type="ECO:0000313" key="2">
    <source>
        <dbReference type="Proteomes" id="UP000584867"/>
    </source>
</evidence>
<evidence type="ECO:0000313" key="1">
    <source>
        <dbReference type="EMBL" id="MBB5063274.1"/>
    </source>
</evidence>
<organism evidence="1 2">
    <name type="scientific">Granulicella mallensis</name>
    <dbReference type="NCBI Taxonomy" id="940614"/>
    <lineage>
        <taxon>Bacteria</taxon>
        <taxon>Pseudomonadati</taxon>
        <taxon>Acidobacteriota</taxon>
        <taxon>Terriglobia</taxon>
        <taxon>Terriglobales</taxon>
        <taxon>Acidobacteriaceae</taxon>
        <taxon>Granulicella</taxon>
    </lineage>
</organism>
<dbReference type="EMBL" id="JACHIO010000005">
    <property type="protein sequence ID" value="MBB5063274.1"/>
    <property type="molecule type" value="Genomic_DNA"/>
</dbReference>
<dbReference type="AlphaFoldDB" id="A0A7W8E963"/>
<sequence length="178" mass="19931">MTTTEEKQQLGRAKNATLTFLEQRLSVPKIYIDADWDGSHVDVLAIDRDGVGDVHVALLCIRKRFEDQSLDIVDQARNIDELIDRFAGIPAQYKYVAIVDVLRGASAYSEPFGLSSLLLEKSLAPDGIGRIGFLKIEVPFVGDPKVNMEIKPERFRATIAKLADEYVTQHSADWEIRA</sequence>
<name>A0A7W8E963_9BACT</name>
<reference evidence="1 2" key="1">
    <citation type="submission" date="2020-08" db="EMBL/GenBank/DDBJ databases">
        <title>Genomic Encyclopedia of Type Strains, Phase IV (KMG-V): Genome sequencing to study the core and pangenomes of soil and plant-associated prokaryotes.</title>
        <authorList>
            <person name="Whitman W."/>
        </authorList>
    </citation>
    <scope>NUCLEOTIDE SEQUENCE [LARGE SCALE GENOMIC DNA]</scope>
    <source>
        <strain evidence="1 2">X5P3</strain>
    </source>
</reference>
<dbReference type="Proteomes" id="UP000584867">
    <property type="component" value="Unassembled WGS sequence"/>
</dbReference>
<protein>
    <submittedName>
        <fullName evidence="1">Uncharacterized protein</fullName>
    </submittedName>
</protein>
<comment type="caution">
    <text evidence="1">The sequence shown here is derived from an EMBL/GenBank/DDBJ whole genome shotgun (WGS) entry which is preliminary data.</text>
</comment>
<gene>
    <name evidence="1" type="ORF">HDF15_001614</name>
</gene>
<proteinExistence type="predicted"/>